<dbReference type="Proteomes" id="UP001196413">
    <property type="component" value="Unassembled WGS sequence"/>
</dbReference>
<organism evidence="1 2">
    <name type="scientific">Parelaphostrongylus tenuis</name>
    <name type="common">Meningeal worm</name>
    <dbReference type="NCBI Taxonomy" id="148309"/>
    <lineage>
        <taxon>Eukaryota</taxon>
        <taxon>Metazoa</taxon>
        <taxon>Ecdysozoa</taxon>
        <taxon>Nematoda</taxon>
        <taxon>Chromadorea</taxon>
        <taxon>Rhabditida</taxon>
        <taxon>Rhabditina</taxon>
        <taxon>Rhabditomorpha</taxon>
        <taxon>Strongyloidea</taxon>
        <taxon>Metastrongylidae</taxon>
        <taxon>Parelaphostrongylus</taxon>
    </lineage>
</organism>
<comment type="caution">
    <text evidence="1">The sequence shown here is derived from an EMBL/GenBank/DDBJ whole genome shotgun (WGS) entry which is preliminary data.</text>
</comment>
<accession>A0AAD5WHM2</accession>
<dbReference type="AlphaFoldDB" id="A0AAD5WHM2"/>
<name>A0AAD5WHM2_PARTN</name>
<reference evidence="1" key="1">
    <citation type="submission" date="2021-06" db="EMBL/GenBank/DDBJ databases">
        <title>Parelaphostrongylus tenuis whole genome reference sequence.</title>
        <authorList>
            <person name="Garwood T.J."/>
            <person name="Larsen P.A."/>
            <person name="Fountain-Jones N.M."/>
            <person name="Garbe J.R."/>
            <person name="Macchietto M.G."/>
            <person name="Kania S.A."/>
            <person name="Gerhold R.W."/>
            <person name="Richards J.E."/>
            <person name="Wolf T.M."/>
        </authorList>
    </citation>
    <scope>NUCLEOTIDE SEQUENCE</scope>
    <source>
        <strain evidence="1">MNPRO001-30</strain>
        <tissue evidence="1">Meninges</tissue>
    </source>
</reference>
<sequence>MVFSRMPPNLSAPLVITHLAKQTHSFQGAEAEYGLLNDPSFPVSRANWARDQTTLRSHARSQTTYIIHFPNLQLSEKLDLSKAGMIPKTTKVCHICENPRNITL</sequence>
<gene>
    <name evidence="1" type="ORF">KIN20_031924</name>
</gene>
<keyword evidence="2" id="KW-1185">Reference proteome</keyword>
<proteinExistence type="predicted"/>
<evidence type="ECO:0000313" key="2">
    <source>
        <dbReference type="Proteomes" id="UP001196413"/>
    </source>
</evidence>
<protein>
    <submittedName>
        <fullName evidence="1">Uncharacterized protein</fullName>
    </submittedName>
</protein>
<dbReference type="EMBL" id="JAHQIW010006757">
    <property type="protein sequence ID" value="KAJ1370235.1"/>
    <property type="molecule type" value="Genomic_DNA"/>
</dbReference>
<evidence type="ECO:0000313" key="1">
    <source>
        <dbReference type="EMBL" id="KAJ1370235.1"/>
    </source>
</evidence>